<evidence type="ECO:0000313" key="2">
    <source>
        <dbReference type="Proteomes" id="UP000694415"/>
    </source>
</evidence>
<dbReference type="AlphaFoldDB" id="A0A8C6HPV9"/>
<name>A0A8C6HPV9_MUSSI</name>
<reference evidence="1" key="2">
    <citation type="submission" date="2025-09" db="UniProtKB">
        <authorList>
            <consortium name="Ensembl"/>
        </authorList>
    </citation>
    <scope>IDENTIFICATION</scope>
</reference>
<accession>A0A8C6HPV9</accession>
<dbReference type="Ensembl" id="ENSMSIT00000031278.1">
    <property type="protein sequence ID" value="ENSMSIP00000024795.1"/>
    <property type="gene ID" value="ENSMSIG00000020963.1"/>
</dbReference>
<keyword evidence="2" id="KW-1185">Reference proteome</keyword>
<sequence>VCICCFTTNLLFIAEIRIRAIPFQLPSNPWERGRSCLVLFIAKTQSFLSDKLATHHISTGQSPILYKILQEFISLCICFFVFQFILLHGNKVADESLSQSLLQALILLQGGKGIFHLQRDLGRFWLIQILTLIGTSRSTITALKTIQACCHSGRQHQGLGSSPSSDHLKFKDQLGNSDLKHFPVSSRIFQGRENNMRVHKRPSNQPDRMKVDRYPLHVEKDNLHQEPVPIWLHPFHPPISPNLALRMLIIPFF</sequence>
<proteinExistence type="predicted"/>
<dbReference type="GeneTree" id="ENSGT00900000143168"/>
<organism evidence="1 2">
    <name type="scientific">Mus spicilegus</name>
    <name type="common">Mound-building mouse</name>
    <dbReference type="NCBI Taxonomy" id="10103"/>
    <lineage>
        <taxon>Eukaryota</taxon>
        <taxon>Metazoa</taxon>
        <taxon>Chordata</taxon>
        <taxon>Craniata</taxon>
        <taxon>Vertebrata</taxon>
        <taxon>Euteleostomi</taxon>
        <taxon>Mammalia</taxon>
        <taxon>Eutheria</taxon>
        <taxon>Euarchontoglires</taxon>
        <taxon>Glires</taxon>
        <taxon>Rodentia</taxon>
        <taxon>Myomorpha</taxon>
        <taxon>Muroidea</taxon>
        <taxon>Muridae</taxon>
        <taxon>Murinae</taxon>
        <taxon>Mus</taxon>
        <taxon>Mus</taxon>
    </lineage>
</organism>
<reference evidence="1" key="1">
    <citation type="submission" date="2025-08" db="UniProtKB">
        <authorList>
            <consortium name="Ensembl"/>
        </authorList>
    </citation>
    <scope>IDENTIFICATION</scope>
</reference>
<protein>
    <submittedName>
        <fullName evidence="1">Uncharacterized protein</fullName>
    </submittedName>
</protein>
<dbReference type="Proteomes" id="UP000694415">
    <property type="component" value="Unplaced"/>
</dbReference>
<evidence type="ECO:0000313" key="1">
    <source>
        <dbReference type="Ensembl" id="ENSMSIP00000024795.1"/>
    </source>
</evidence>